<dbReference type="FunFam" id="3.40.50.720:FF:000084">
    <property type="entry name" value="Short-chain dehydrogenase reductase"/>
    <property type="match status" value="1"/>
</dbReference>
<dbReference type="RefSeq" id="WP_127004594.1">
    <property type="nucleotide sequence ID" value="NZ_JBNPXW010000016.1"/>
</dbReference>
<dbReference type="Gene3D" id="3.40.50.720">
    <property type="entry name" value="NAD(P)-binding Rossmann-like Domain"/>
    <property type="match status" value="1"/>
</dbReference>
<dbReference type="PROSITE" id="PS00061">
    <property type="entry name" value="ADH_SHORT"/>
    <property type="match status" value="1"/>
</dbReference>
<dbReference type="InterPro" id="IPR020904">
    <property type="entry name" value="Sc_DH/Rdtase_CS"/>
</dbReference>
<evidence type="ECO:0000256" key="1">
    <source>
        <dbReference type="ARBA" id="ARBA00006484"/>
    </source>
</evidence>
<keyword evidence="2" id="KW-0560">Oxidoreductase</keyword>
<accession>A0A433J039</accession>
<dbReference type="InterPro" id="IPR002347">
    <property type="entry name" value="SDR_fam"/>
</dbReference>
<dbReference type="PRINTS" id="PR00081">
    <property type="entry name" value="GDHRDH"/>
</dbReference>
<keyword evidence="4" id="KW-1185">Reference proteome</keyword>
<organism evidence="3 4">
    <name type="scientific">Azospirillum doebereinerae</name>
    <dbReference type="NCBI Taxonomy" id="92933"/>
    <lineage>
        <taxon>Bacteria</taxon>
        <taxon>Pseudomonadati</taxon>
        <taxon>Pseudomonadota</taxon>
        <taxon>Alphaproteobacteria</taxon>
        <taxon>Rhodospirillales</taxon>
        <taxon>Azospirillaceae</taxon>
        <taxon>Azospirillum</taxon>
    </lineage>
</organism>
<dbReference type="PANTHER" id="PTHR24321:SF8">
    <property type="entry name" value="ESTRADIOL 17-BETA-DEHYDROGENASE 8-RELATED"/>
    <property type="match status" value="1"/>
</dbReference>
<dbReference type="PANTHER" id="PTHR24321">
    <property type="entry name" value="DEHYDROGENASES, SHORT CHAIN"/>
    <property type="match status" value="1"/>
</dbReference>
<protein>
    <submittedName>
        <fullName evidence="3">SDR family oxidoreductase</fullName>
    </submittedName>
</protein>
<proteinExistence type="inferred from homology"/>
<dbReference type="OrthoDB" id="9803628at2"/>
<gene>
    <name evidence="3" type="ORF">EJ913_29140</name>
</gene>
<sequence length="277" mass="28121">MTGNTRTGHGDLAVVIGGGNGIGAATARLMAERGWRVVVADKDVASAERVAAGIAVTAPATAVELDIADADAVEAACAAITAAHGPVTALVVAAAVFQDVLPPAQLPLEVWERTVHINLTGTYYANRAFGTRMAEQGRGSIVNIASIAAIGSVPVHAYASSKAAVVSLTLNLAGEWGRAGVRVNAVSPGSTLVPRVAERIKSGRYAADPAEFTALGRIVEPNEVAETIEFLASSRASAITGVNLVVDAGWHVASTWAQYGGVRPAPRRAGTGAGAGE</sequence>
<dbReference type="Proteomes" id="UP000280346">
    <property type="component" value="Unassembled WGS sequence"/>
</dbReference>
<dbReference type="GO" id="GO:0016491">
    <property type="term" value="F:oxidoreductase activity"/>
    <property type="evidence" value="ECO:0007669"/>
    <property type="project" value="UniProtKB-KW"/>
</dbReference>
<name>A0A433J039_9PROT</name>
<reference evidence="3 4" key="1">
    <citation type="submission" date="2018-12" db="EMBL/GenBank/DDBJ databases">
        <authorList>
            <person name="Yang Y."/>
        </authorList>
    </citation>
    <scope>NUCLEOTIDE SEQUENCE [LARGE SCALE GENOMIC DNA]</scope>
    <source>
        <strain evidence="3 4">GSF71</strain>
    </source>
</reference>
<evidence type="ECO:0000313" key="3">
    <source>
        <dbReference type="EMBL" id="RUQ62018.1"/>
    </source>
</evidence>
<dbReference type="CDD" id="cd05233">
    <property type="entry name" value="SDR_c"/>
    <property type="match status" value="1"/>
</dbReference>
<dbReference type="PRINTS" id="PR00080">
    <property type="entry name" value="SDRFAMILY"/>
</dbReference>
<evidence type="ECO:0000256" key="2">
    <source>
        <dbReference type="ARBA" id="ARBA00023002"/>
    </source>
</evidence>
<dbReference type="EMBL" id="RZIJ01000041">
    <property type="protein sequence ID" value="RUQ62018.1"/>
    <property type="molecule type" value="Genomic_DNA"/>
</dbReference>
<dbReference type="SUPFAM" id="SSF51735">
    <property type="entry name" value="NAD(P)-binding Rossmann-fold domains"/>
    <property type="match status" value="1"/>
</dbReference>
<comment type="caution">
    <text evidence="3">The sequence shown here is derived from an EMBL/GenBank/DDBJ whole genome shotgun (WGS) entry which is preliminary data.</text>
</comment>
<dbReference type="Pfam" id="PF13561">
    <property type="entry name" value="adh_short_C2"/>
    <property type="match status" value="1"/>
</dbReference>
<dbReference type="AlphaFoldDB" id="A0A433J039"/>
<comment type="similarity">
    <text evidence="1">Belongs to the short-chain dehydrogenases/reductases (SDR) family.</text>
</comment>
<evidence type="ECO:0000313" key="4">
    <source>
        <dbReference type="Proteomes" id="UP000280346"/>
    </source>
</evidence>
<dbReference type="InterPro" id="IPR036291">
    <property type="entry name" value="NAD(P)-bd_dom_sf"/>
</dbReference>